<proteinExistence type="predicted"/>
<keyword evidence="3" id="KW-1185">Reference proteome</keyword>
<dbReference type="GO" id="GO:0003677">
    <property type="term" value="F:DNA binding"/>
    <property type="evidence" value="ECO:0007669"/>
    <property type="project" value="UniProtKB-KW"/>
</dbReference>
<evidence type="ECO:0000313" key="2">
    <source>
        <dbReference type="EMBL" id="QCW81030.1"/>
    </source>
</evidence>
<dbReference type="AlphaFoldDB" id="A0A4P9UKL6"/>
<dbReference type="InterPro" id="IPR041657">
    <property type="entry name" value="HTH_17"/>
</dbReference>
<accession>A0A4P9UKL6</accession>
<protein>
    <submittedName>
        <fullName evidence="2">DNA-binding protein</fullName>
    </submittedName>
</protein>
<sequence length="66" mass="7486">MNNLNHERLFSRSEAAIYLGVSTKTLAIWASTRRYDLPMVKIGRLAKYKKADLDAFITRRTQGGAV</sequence>
<dbReference type="RefSeq" id="WP_040575718.1">
    <property type="nucleotide sequence ID" value="NZ_CP035467.1"/>
</dbReference>
<gene>
    <name evidence="2" type="ORF">EQU24_01245</name>
</gene>
<dbReference type="KEGG" id="mbur:EQU24_01245"/>
<feature type="domain" description="Helix-turn-helix" evidence="1">
    <location>
        <begin position="10"/>
        <end position="60"/>
    </location>
</feature>
<dbReference type="Proteomes" id="UP000305881">
    <property type="component" value="Chromosome"/>
</dbReference>
<organism evidence="2 3">
    <name type="scientific">Methylotuvimicrobium buryatense</name>
    <name type="common">Methylomicrobium buryatense</name>
    <dbReference type="NCBI Taxonomy" id="95641"/>
    <lineage>
        <taxon>Bacteria</taxon>
        <taxon>Pseudomonadati</taxon>
        <taxon>Pseudomonadota</taxon>
        <taxon>Gammaproteobacteria</taxon>
        <taxon>Methylococcales</taxon>
        <taxon>Methylococcaceae</taxon>
        <taxon>Methylotuvimicrobium</taxon>
    </lineage>
</organism>
<evidence type="ECO:0000313" key="3">
    <source>
        <dbReference type="Proteomes" id="UP000305881"/>
    </source>
</evidence>
<name>A0A4P9UKL6_METBY</name>
<keyword evidence="2" id="KW-0238">DNA-binding</keyword>
<dbReference type="STRING" id="675511.GCA_000341735_02753"/>
<dbReference type="SUPFAM" id="SSF46955">
    <property type="entry name" value="Putative DNA-binding domain"/>
    <property type="match status" value="1"/>
</dbReference>
<dbReference type="OrthoDB" id="5609458at2"/>
<dbReference type="EMBL" id="CP035467">
    <property type="protein sequence ID" value="QCW81030.1"/>
    <property type="molecule type" value="Genomic_DNA"/>
</dbReference>
<reference evidence="3" key="1">
    <citation type="journal article" date="2019" name="J. Bacteriol.">
        <title>A Mutagenic Screen Identifies a TonB-Dependent Receptor Required for the Lanthanide Metal Switch in the Type I Methanotroph 'Methylotuvimicrobium buryatense' 5GB1C.</title>
        <authorList>
            <person name="Groom J.D."/>
            <person name="Ford S.M."/>
            <person name="Pesesky M.W."/>
            <person name="Lidstrom M.E."/>
        </authorList>
    </citation>
    <scope>NUCLEOTIDE SEQUENCE [LARGE SCALE GENOMIC DNA]</scope>
    <source>
        <strain evidence="3">5GB1C</strain>
    </source>
</reference>
<dbReference type="InterPro" id="IPR009061">
    <property type="entry name" value="DNA-bd_dom_put_sf"/>
</dbReference>
<evidence type="ECO:0000259" key="1">
    <source>
        <dbReference type="Pfam" id="PF12728"/>
    </source>
</evidence>
<dbReference type="Pfam" id="PF12728">
    <property type="entry name" value="HTH_17"/>
    <property type="match status" value="1"/>
</dbReference>